<evidence type="ECO:0000313" key="2">
    <source>
        <dbReference type="Proteomes" id="UP000054537"/>
    </source>
</evidence>
<organism evidence="1 2">
    <name type="scientific">Actinoplanes utahensis</name>
    <dbReference type="NCBI Taxonomy" id="1869"/>
    <lineage>
        <taxon>Bacteria</taxon>
        <taxon>Bacillati</taxon>
        <taxon>Actinomycetota</taxon>
        <taxon>Actinomycetes</taxon>
        <taxon>Micromonosporales</taxon>
        <taxon>Micromonosporaceae</taxon>
        <taxon>Actinoplanes</taxon>
    </lineage>
</organism>
<comment type="caution">
    <text evidence="1">The sequence shown here is derived from an EMBL/GenBank/DDBJ whole genome shotgun (WGS) entry which is preliminary data.</text>
</comment>
<dbReference type="RefSeq" id="WP_043526630.1">
    <property type="nucleotide sequence ID" value="NZ_BAABKU010000045.1"/>
</dbReference>
<evidence type="ECO:0000313" key="1">
    <source>
        <dbReference type="EMBL" id="KHD75813.1"/>
    </source>
</evidence>
<keyword evidence="2" id="KW-1185">Reference proteome</keyword>
<name>A0A0A6UL93_ACTUT</name>
<gene>
    <name evidence="1" type="ORF">MB27_20435</name>
</gene>
<proteinExistence type="predicted"/>
<reference evidence="1 2" key="1">
    <citation type="submission" date="2014-10" db="EMBL/GenBank/DDBJ databases">
        <title>Draft genome sequence of Actinoplanes utahensis NRRL 12052.</title>
        <authorList>
            <person name="Velasco-Bucheli B."/>
            <person name="del Cerro C."/>
            <person name="Hormigo D."/>
            <person name="Garcia J.L."/>
            <person name="Acebal C."/>
            <person name="Arroyo M."/>
            <person name="de la Mata I."/>
        </authorList>
    </citation>
    <scope>NUCLEOTIDE SEQUENCE [LARGE SCALE GENOMIC DNA]</scope>
    <source>
        <strain evidence="1 2">NRRL 12052</strain>
    </source>
</reference>
<dbReference type="Proteomes" id="UP000054537">
    <property type="component" value="Unassembled WGS sequence"/>
</dbReference>
<dbReference type="AlphaFoldDB" id="A0A0A6UL93"/>
<protein>
    <submittedName>
        <fullName evidence="1">Uncharacterized protein</fullName>
    </submittedName>
</protein>
<dbReference type="EMBL" id="JRTT01000023">
    <property type="protein sequence ID" value="KHD75813.1"/>
    <property type="molecule type" value="Genomic_DNA"/>
</dbReference>
<accession>A0A0A6UL93</accession>
<sequence>MPDDDVPDDLDEIMLLSQEQYEFLRKAHEEGGTTGAGMPRTWVFPVSVEMRRAGRSRIVRRRIRGRGAARLTGPVLLSWPP</sequence>